<sequence length="304" mass="34225">MEKAAMARAIRRGSSLPEEIVVWEILVRLPPKSLLRCRSVCHAWCRATSARNFLLAHHGRQPSLPVVCAHECLGRDIFAFDRRAAHHQLQPVARLDGPFGLAASCDGLLIVSMYGVDGYSFSVCNPATRQLAPLLQLSDFRFFSVSLGMYLHRPTGEYRLLLHRRTYKGWTGSVHDRSGNNPQTKSKPVIVFNTIAESFWQMHAPVVPINPYMFEMDGTLAMYTCNRVTDIVDIWVLQDYKYLDNQDANDTPWEEPTHALRKKPSVVVRGGGGWRWGEEDARKAVHPARNVGAYAECGGLCIYA</sequence>
<keyword evidence="3" id="KW-1185">Reference proteome</keyword>
<accession>A0AAD8VA86</accession>
<dbReference type="AlphaFoldDB" id="A0AAD8VA86"/>
<evidence type="ECO:0000313" key="3">
    <source>
        <dbReference type="Proteomes" id="UP001231189"/>
    </source>
</evidence>
<dbReference type="CDD" id="cd22157">
    <property type="entry name" value="F-box_AtFBW1-like"/>
    <property type="match status" value="1"/>
</dbReference>
<dbReference type="InterPro" id="IPR001810">
    <property type="entry name" value="F-box_dom"/>
</dbReference>
<dbReference type="Gene3D" id="1.20.1280.50">
    <property type="match status" value="1"/>
</dbReference>
<dbReference type="InterPro" id="IPR036047">
    <property type="entry name" value="F-box-like_dom_sf"/>
</dbReference>
<gene>
    <name evidence="2" type="ORF">QYE76_018500</name>
</gene>
<reference evidence="2" key="1">
    <citation type="submission" date="2023-07" db="EMBL/GenBank/DDBJ databases">
        <title>A chromosome-level genome assembly of Lolium multiflorum.</title>
        <authorList>
            <person name="Chen Y."/>
            <person name="Copetti D."/>
            <person name="Kolliker R."/>
            <person name="Studer B."/>
        </authorList>
    </citation>
    <scope>NUCLEOTIDE SEQUENCE</scope>
    <source>
        <strain evidence="2">02402/16</strain>
        <tissue evidence="2">Leaf</tissue>
    </source>
</reference>
<evidence type="ECO:0000313" key="2">
    <source>
        <dbReference type="EMBL" id="KAK1598819.1"/>
    </source>
</evidence>
<dbReference type="Proteomes" id="UP001231189">
    <property type="component" value="Unassembled WGS sequence"/>
</dbReference>
<dbReference type="SUPFAM" id="SSF81383">
    <property type="entry name" value="F-box domain"/>
    <property type="match status" value="1"/>
</dbReference>
<comment type="caution">
    <text evidence="2">The sequence shown here is derived from an EMBL/GenBank/DDBJ whole genome shotgun (WGS) entry which is preliminary data.</text>
</comment>
<organism evidence="2 3">
    <name type="scientific">Lolium multiflorum</name>
    <name type="common">Italian ryegrass</name>
    <name type="synonym">Lolium perenne subsp. multiflorum</name>
    <dbReference type="NCBI Taxonomy" id="4521"/>
    <lineage>
        <taxon>Eukaryota</taxon>
        <taxon>Viridiplantae</taxon>
        <taxon>Streptophyta</taxon>
        <taxon>Embryophyta</taxon>
        <taxon>Tracheophyta</taxon>
        <taxon>Spermatophyta</taxon>
        <taxon>Magnoliopsida</taxon>
        <taxon>Liliopsida</taxon>
        <taxon>Poales</taxon>
        <taxon>Poaceae</taxon>
        <taxon>BOP clade</taxon>
        <taxon>Pooideae</taxon>
        <taxon>Poodae</taxon>
        <taxon>Poeae</taxon>
        <taxon>Poeae Chloroplast Group 2 (Poeae type)</taxon>
        <taxon>Loliodinae</taxon>
        <taxon>Loliinae</taxon>
        <taxon>Lolium</taxon>
    </lineage>
</organism>
<dbReference type="PANTHER" id="PTHR31672:SF2">
    <property type="entry name" value="F-BOX DOMAIN-CONTAINING PROTEIN"/>
    <property type="match status" value="1"/>
</dbReference>
<feature type="domain" description="F-box" evidence="1">
    <location>
        <begin position="16"/>
        <end position="57"/>
    </location>
</feature>
<dbReference type="Pfam" id="PF12937">
    <property type="entry name" value="F-box-like"/>
    <property type="match status" value="1"/>
</dbReference>
<evidence type="ECO:0000259" key="1">
    <source>
        <dbReference type="SMART" id="SM00256"/>
    </source>
</evidence>
<name>A0AAD8VA86_LOLMU</name>
<dbReference type="PANTHER" id="PTHR31672">
    <property type="entry name" value="BNACNNG10540D PROTEIN"/>
    <property type="match status" value="1"/>
</dbReference>
<protein>
    <recommendedName>
        <fullName evidence="1">F-box domain-containing protein</fullName>
    </recommendedName>
</protein>
<dbReference type="EMBL" id="JAUUTY010000604">
    <property type="protein sequence ID" value="KAK1598819.1"/>
    <property type="molecule type" value="Genomic_DNA"/>
</dbReference>
<dbReference type="SMART" id="SM00256">
    <property type="entry name" value="FBOX"/>
    <property type="match status" value="1"/>
</dbReference>
<dbReference type="InterPro" id="IPR050796">
    <property type="entry name" value="SCF_F-box_component"/>
</dbReference>
<proteinExistence type="predicted"/>